<reference evidence="1" key="1">
    <citation type="journal article" date="2017" name="Gigascience">
        <title>The genome draft of coconut (Cocos nucifera).</title>
        <authorList>
            <person name="Xiao Y."/>
            <person name="Xu P."/>
            <person name="Fan H."/>
            <person name="Baudouin L."/>
            <person name="Xia W."/>
            <person name="Bocs S."/>
            <person name="Xu J."/>
            <person name="Li Q."/>
            <person name="Guo A."/>
            <person name="Zhou L."/>
            <person name="Li J."/>
            <person name="Wu Y."/>
            <person name="Ma Z."/>
            <person name="Armero A."/>
            <person name="Issali A.E."/>
            <person name="Liu N."/>
            <person name="Peng M."/>
            <person name="Yang Y."/>
        </authorList>
    </citation>
    <scope>NUCLEOTIDE SEQUENCE</scope>
    <source>
        <tissue evidence="1">Spear leaf of Hainan Tall coconut</tissue>
    </source>
</reference>
<dbReference type="AlphaFoldDB" id="A0A8K0N830"/>
<accession>A0A8K0N830</accession>
<organism evidence="1 2">
    <name type="scientific">Cocos nucifera</name>
    <name type="common">Coconut palm</name>
    <dbReference type="NCBI Taxonomy" id="13894"/>
    <lineage>
        <taxon>Eukaryota</taxon>
        <taxon>Viridiplantae</taxon>
        <taxon>Streptophyta</taxon>
        <taxon>Embryophyta</taxon>
        <taxon>Tracheophyta</taxon>
        <taxon>Spermatophyta</taxon>
        <taxon>Magnoliopsida</taxon>
        <taxon>Liliopsida</taxon>
        <taxon>Arecaceae</taxon>
        <taxon>Arecoideae</taxon>
        <taxon>Cocoseae</taxon>
        <taxon>Attaleinae</taxon>
        <taxon>Cocos</taxon>
    </lineage>
</organism>
<name>A0A8K0N830_COCNU</name>
<evidence type="ECO:0000313" key="2">
    <source>
        <dbReference type="Proteomes" id="UP000797356"/>
    </source>
</evidence>
<keyword evidence="2" id="KW-1185">Reference proteome</keyword>
<comment type="caution">
    <text evidence="1">The sequence shown here is derived from an EMBL/GenBank/DDBJ whole genome shotgun (WGS) entry which is preliminary data.</text>
</comment>
<dbReference type="Proteomes" id="UP000797356">
    <property type="component" value="Chromosome 10"/>
</dbReference>
<sequence>MPLKSQGLFGLVVIPYSWRHAARQCPFNLQFYLSLFSMDIKAQLQFPSTTILSGFNIWLLAPPRPTK</sequence>
<dbReference type="EMBL" id="CM017881">
    <property type="protein sequence ID" value="KAG1362153.1"/>
    <property type="molecule type" value="Genomic_DNA"/>
</dbReference>
<evidence type="ECO:0000313" key="1">
    <source>
        <dbReference type="EMBL" id="KAG1362153.1"/>
    </source>
</evidence>
<reference evidence="1" key="2">
    <citation type="submission" date="2019-07" db="EMBL/GenBank/DDBJ databases">
        <authorList>
            <person name="Yang Y."/>
            <person name="Bocs S."/>
            <person name="Baudouin L."/>
        </authorList>
    </citation>
    <scope>NUCLEOTIDE SEQUENCE</scope>
    <source>
        <tissue evidence="1">Spear leaf of Hainan Tall coconut</tissue>
    </source>
</reference>
<gene>
    <name evidence="1" type="ORF">COCNU_10G003720</name>
</gene>
<proteinExistence type="predicted"/>
<protein>
    <submittedName>
        <fullName evidence="1">Uncharacterized protein</fullName>
    </submittedName>
</protein>